<dbReference type="Pfam" id="PF00076">
    <property type="entry name" value="RRM_1"/>
    <property type="match status" value="1"/>
</dbReference>
<feature type="region of interest" description="Disordered" evidence="3">
    <location>
        <begin position="36"/>
        <end position="126"/>
    </location>
</feature>
<dbReference type="InterPro" id="IPR035979">
    <property type="entry name" value="RBD_domain_sf"/>
</dbReference>
<evidence type="ECO:0000256" key="2">
    <source>
        <dbReference type="PROSITE-ProRule" id="PRU00176"/>
    </source>
</evidence>
<evidence type="ECO:0000256" key="3">
    <source>
        <dbReference type="SAM" id="MobiDB-lite"/>
    </source>
</evidence>
<gene>
    <name evidence="5" type="ORF">MICPUCDRAFT_46438</name>
</gene>
<dbReference type="GeneID" id="9680506"/>
<feature type="compositionally biased region" description="Gly residues" evidence="3">
    <location>
        <begin position="295"/>
        <end position="318"/>
    </location>
</feature>
<feature type="compositionally biased region" description="Basic and acidic residues" evidence="3">
    <location>
        <begin position="280"/>
        <end position="290"/>
    </location>
</feature>
<feature type="compositionally biased region" description="Pro residues" evidence="3">
    <location>
        <begin position="326"/>
        <end position="337"/>
    </location>
</feature>
<dbReference type="Gene3D" id="3.30.70.330">
    <property type="match status" value="1"/>
</dbReference>
<dbReference type="GO" id="GO:0003723">
    <property type="term" value="F:RNA binding"/>
    <property type="evidence" value="ECO:0007669"/>
    <property type="project" value="UniProtKB-UniRule"/>
</dbReference>
<organism evidence="6">
    <name type="scientific">Micromonas pusilla (strain CCMP1545)</name>
    <name type="common">Picoplanktonic green alga</name>
    <dbReference type="NCBI Taxonomy" id="564608"/>
    <lineage>
        <taxon>Eukaryota</taxon>
        <taxon>Viridiplantae</taxon>
        <taxon>Chlorophyta</taxon>
        <taxon>Mamiellophyceae</taxon>
        <taxon>Mamiellales</taxon>
        <taxon>Mamiellaceae</taxon>
        <taxon>Micromonas</taxon>
    </lineage>
</organism>
<dbReference type="OrthoDB" id="439808at2759"/>
<feature type="region of interest" description="Disordered" evidence="3">
    <location>
        <begin position="202"/>
        <end position="378"/>
    </location>
</feature>
<dbReference type="PANTHER" id="PTHR23236:SF11">
    <property type="entry name" value="EUKARYOTIC TRANSLATION INITIATION FACTOR 4H"/>
    <property type="match status" value="1"/>
</dbReference>
<evidence type="ECO:0000259" key="4">
    <source>
        <dbReference type="PROSITE" id="PS50102"/>
    </source>
</evidence>
<dbReference type="SMART" id="SM00360">
    <property type="entry name" value="RRM"/>
    <property type="match status" value="1"/>
</dbReference>
<dbReference type="STRING" id="564608.C1MJ98"/>
<dbReference type="InterPro" id="IPR012677">
    <property type="entry name" value="Nucleotide-bd_a/b_plait_sf"/>
</dbReference>
<evidence type="ECO:0000313" key="5">
    <source>
        <dbReference type="EMBL" id="EEH61049.1"/>
    </source>
</evidence>
<feature type="domain" description="RRM" evidence="4">
    <location>
        <begin position="129"/>
        <end position="206"/>
    </location>
</feature>
<feature type="compositionally biased region" description="Polar residues" evidence="3">
    <location>
        <begin position="54"/>
        <end position="63"/>
    </location>
</feature>
<feature type="compositionally biased region" description="Basic and acidic residues" evidence="3">
    <location>
        <begin position="206"/>
        <end position="239"/>
    </location>
</feature>
<dbReference type="InterPro" id="IPR000504">
    <property type="entry name" value="RRM_dom"/>
</dbReference>
<name>C1MJ98_MICPC</name>
<protein>
    <submittedName>
        <fullName evidence="5">Predicted protein</fullName>
    </submittedName>
</protein>
<feature type="compositionally biased region" description="Acidic residues" evidence="3">
    <location>
        <begin position="470"/>
        <end position="480"/>
    </location>
</feature>
<proteinExistence type="predicted"/>
<feature type="compositionally biased region" description="Basic and acidic residues" evidence="3">
    <location>
        <begin position="442"/>
        <end position="459"/>
    </location>
</feature>
<reference evidence="5 6" key="1">
    <citation type="journal article" date="2009" name="Science">
        <title>Green evolution and dynamic adaptations revealed by genomes of the marine picoeukaryotes Micromonas.</title>
        <authorList>
            <person name="Worden A.Z."/>
            <person name="Lee J.H."/>
            <person name="Mock T."/>
            <person name="Rouze P."/>
            <person name="Simmons M.P."/>
            <person name="Aerts A.L."/>
            <person name="Allen A.E."/>
            <person name="Cuvelier M.L."/>
            <person name="Derelle E."/>
            <person name="Everett M.V."/>
            <person name="Foulon E."/>
            <person name="Grimwood J."/>
            <person name="Gundlach H."/>
            <person name="Henrissat B."/>
            <person name="Napoli C."/>
            <person name="McDonald S.M."/>
            <person name="Parker M.S."/>
            <person name="Rombauts S."/>
            <person name="Salamov A."/>
            <person name="Von Dassow P."/>
            <person name="Badger J.H."/>
            <person name="Coutinho P.M."/>
            <person name="Demir E."/>
            <person name="Dubchak I."/>
            <person name="Gentemann C."/>
            <person name="Eikrem W."/>
            <person name="Gready J.E."/>
            <person name="John U."/>
            <person name="Lanier W."/>
            <person name="Lindquist E.A."/>
            <person name="Lucas S."/>
            <person name="Mayer K.F."/>
            <person name="Moreau H."/>
            <person name="Not F."/>
            <person name="Otillar R."/>
            <person name="Panaud O."/>
            <person name="Pangilinan J."/>
            <person name="Paulsen I."/>
            <person name="Piegu B."/>
            <person name="Poliakov A."/>
            <person name="Robbens S."/>
            <person name="Schmutz J."/>
            <person name="Toulza E."/>
            <person name="Wyss T."/>
            <person name="Zelensky A."/>
            <person name="Zhou K."/>
            <person name="Armbrust E.V."/>
            <person name="Bhattacharya D."/>
            <person name="Goodenough U.W."/>
            <person name="Van de Peer Y."/>
            <person name="Grigoriev I.V."/>
        </authorList>
    </citation>
    <scope>NUCLEOTIDE SEQUENCE [LARGE SCALE GENOMIC DNA]</scope>
    <source>
        <strain evidence="5 6">CCMP1545</strain>
    </source>
</reference>
<feature type="region of interest" description="Disordered" evidence="3">
    <location>
        <begin position="427"/>
        <end position="480"/>
    </location>
</feature>
<feature type="compositionally biased region" description="Low complexity" evidence="3">
    <location>
        <begin position="427"/>
        <end position="439"/>
    </location>
</feature>
<evidence type="ECO:0000313" key="6">
    <source>
        <dbReference type="Proteomes" id="UP000001876"/>
    </source>
</evidence>
<evidence type="ECO:0000256" key="1">
    <source>
        <dbReference type="ARBA" id="ARBA00022884"/>
    </source>
</evidence>
<sequence length="480" mass="49667">MLGQPLGQQPMMGGQMAPPPGMGAFNFGGGVGGAAHAAPSYSFGSSPPIFGNAAGTSPTSTRPANAYESMFGPVGATTTRPTPQPDAPAANANAAADGPGLGPVGGGGGVAESSRPQRPKIPIPSEPPFTAFVGNFPYECPQDEVVGLFVNDGCDVADVRVVRNRDTDRPRGYFIEFKDVESLKKALVFDARDLGGRPLRVNVAEGRPEGRGDRRDRHGGFADRYNERDGGGRDRRGLGEGRSGGGFAESYNRGDRGDARGGGGSFGRREGGGGYQEAHGGGRDRRRSEDVVGSPPGGGARNFTGGGYHAPRGGGGRESFGRDRPAPSPPDPNAPPPPERKKLQLKPRSADADKLAAEPATAAPSSKSNPFGAAKPVDSTAKIAEAEKKIKEYHDEVNAKAGIVKLAPGQLPAPKPIAKEIAAGFIPANSNSNSNSNAAHGAKREAKGPVIHVPEEKTIEASNVFPLLSMDDDDGDDEEE</sequence>
<dbReference type="RefSeq" id="XP_003055797.1">
    <property type="nucleotide sequence ID" value="XM_003055751.1"/>
</dbReference>
<dbReference type="eggNOG" id="KOG0118">
    <property type="taxonomic scope" value="Eukaryota"/>
</dbReference>
<feature type="compositionally biased region" description="Gly residues" evidence="3">
    <location>
        <begin position="99"/>
        <end position="110"/>
    </location>
</feature>
<dbReference type="Proteomes" id="UP000001876">
    <property type="component" value="Unassembled WGS sequence"/>
</dbReference>
<keyword evidence="1 2" id="KW-0694">RNA-binding</keyword>
<feature type="compositionally biased region" description="Basic and acidic residues" evidence="3">
    <location>
        <begin position="338"/>
        <end position="356"/>
    </location>
</feature>
<dbReference type="PROSITE" id="PS50102">
    <property type="entry name" value="RRM"/>
    <property type="match status" value="1"/>
</dbReference>
<keyword evidence="6" id="KW-1185">Reference proteome</keyword>
<dbReference type="AlphaFoldDB" id="C1MJ98"/>
<dbReference type="SUPFAM" id="SSF54928">
    <property type="entry name" value="RNA-binding domain, RBD"/>
    <property type="match status" value="1"/>
</dbReference>
<feature type="compositionally biased region" description="Low complexity" evidence="3">
    <location>
        <begin position="87"/>
        <end position="98"/>
    </location>
</feature>
<dbReference type="KEGG" id="mpp:MICPUCDRAFT_46438"/>
<dbReference type="PANTHER" id="PTHR23236">
    <property type="entry name" value="EUKARYOTIC TRANSLATION INITIATION FACTOR 4B/4H"/>
    <property type="match status" value="1"/>
</dbReference>
<dbReference type="EMBL" id="GG663735">
    <property type="protein sequence ID" value="EEH61049.1"/>
    <property type="molecule type" value="Genomic_DNA"/>
</dbReference>
<accession>C1MJ98</accession>